<name>A0AA42DM03_9FIRM</name>
<gene>
    <name evidence="1" type="ORF">PBV87_07265</name>
</gene>
<dbReference type="Proteomes" id="UP001169242">
    <property type="component" value="Unassembled WGS sequence"/>
</dbReference>
<sequence>MSYLIVVAHPDDEVLGAGATLAKLSAKGIETNVCILSVNADARNYRPELEELDKNIEATRQVLGIKKIYKGNFPNIKLNTVSHLELVQFIEAAILDCGADVLITHDPSDLNNDHLQTSLACQAAARLFQRMPHIKPLKELMFMEVPSSTEWSLNTGGKFTPNLFIEVGEEYIDKKIEALKHYIGVMRDYPHPRSEAFIKAQAVYRGGQSGIAYAEAFNVVFRRIVE</sequence>
<dbReference type="RefSeq" id="WP_271011677.1">
    <property type="nucleotide sequence ID" value="NZ_JAQIFT010000030.1"/>
</dbReference>
<comment type="caution">
    <text evidence="1">The sequence shown here is derived from an EMBL/GenBank/DDBJ whole genome shotgun (WGS) entry which is preliminary data.</text>
</comment>
<protein>
    <submittedName>
        <fullName evidence="1">PIG-L family deacetylase</fullName>
    </submittedName>
</protein>
<accession>A0AA42DM03</accession>
<dbReference type="Pfam" id="PF02585">
    <property type="entry name" value="PIG-L"/>
    <property type="match status" value="1"/>
</dbReference>
<dbReference type="EMBL" id="JAQIFT010000030">
    <property type="protein sequence ID" value="MDA3731277.1"/>
    <property type="molecule type" value="Genomic_DNA"/>
</dbReference>
<dbReference type="InterPro" id="IPR003737">
    <property type="entry name" value="GlcNAc_PI_deacetylase-related"/>
</dbReference>
<dbReference type="SUPFAM" id="SSF102588">
    <property type="entry name" value="LmbE-like"/>
    <property type="match status" value="1"/>
</dbReference>
<evidence type="ECO:0000313" key="2">
    <source>
        <dbReference type="Proteomes" id="UP001169242"/>
    </source>
</evidence>
<evidence type="ECO:0000313" key="1">
    <source>
        <dbReference type="EMBL" id="MDA3731277.1"/>
    </source>
</evidence>
<reference evidence="1" key="1">
    <citation type="journal article" date="2023" name="Int. J. Syst. Evol. Microbiol.">
        <title>&lt;i&gt;Holtiella tumoricola&lt;/i&gt; gen. nov. sp. nov., isolated from a human clinical sample.</title>
        <authorList>
            <person name="Allen-Vercoe E."/>
            <person name="Daigneault M.C."/>
            <person name="Vancuren S.J."/>
            <person name="Cochrane K."/>
            <person name="O'Neal L.L."/>
            <person name="Sankaranarayanan K."/>
            <person name="Lawson P.A."/>
        </authorList>
    </citation>
    <scope>NUCLEOTIDE SEQUENCE</scope>
    <source>
        <strain evidence="1">CC70A</strain>
    </source>
</reference>
<dbReference type="InterPro" id="IPR024078">
    <property type="entry name" value="LmbE-like_dom_sf"/>
</dbReference>
<keyword evidence="2" id="KW-1185">Reference proteome</keyword>
<proteinExistence type="predicted"/>
<dbReference type="AlphaFoldDB" id="A0AA42DM03"/>
<dbReference type="Gene3D" id="3.40.50.10320">
    <property type="entry name" value="LmbE-like"/>
    <property type="match status" value="1"/>
</dbReference>
<organism evidence="1 2">
    <name type="scientific">Holtiella tumoricola</name>
    <dbReference type="NCBI Taxonomy" id="3018743"/>
    <lineage>
        <taxon>Bacteria</taxon>
        <taxon>Bacillati</taxon>
        <taxon>Bacillota</taxon>
        <taxon>Clostridia</taxon>
        <taxon>Lachnospirales</taxon>
        <taxon>Cellulosilyticaceae</taxon>
        <taxon>Holtiella</taxon>
    </lineage>
</organism>